<dbReference type="GO" id="GO:0005615">
    <property type="term" value="C:extracellular space"/>
    <property type="evidence" value="ECO:0007669"/>
    <property type="project" value="TreeGrafter"/>
</dbReference>
<evidence type="ECO:0000256" key="5">
    <source>
        <dbReference type="ARBA" id="ARBA00023157"/>
    </source>
</evidence>
<evidence type="ECO:0000313" key="8">
    <source>
        <dbReference type="EMBL" id="ROT64959.1"/>
    </source>
</evidence>
<keyword evidence="5 6" id="KW-1015">Disulfide bond</keyword>
<dbReference type="Gene3D" id="3.10.100.10">
    <property type="entry name" value="Mannose-Binding Protein A, subunit A"/>
    <property type="match status" value="1"/>
</dbReference>
<keyword evidence="2" id="KW-0964">Secreted</keyword>
<keyword evidence="3" id="KW-0732">Signal</keyword>
<evidence type="ECO:0000313" key="9">
    <source>
        <dbReference type="Proteomes" id="UP000283509"/>
    </source>
</evidence>
<evidence type="ECO:0000256" key="1">
    <source>
        <dbReference type="ARBA" id="ARBA00004613"/>
    </source>
</evidence>
<keyword evidence="9" id="KW-1185">Reference proteome</keyword>
<dbReference type="InterPro" id="IPR051663">
    <property type="entry name" value="CLec_Tetranectin-domain"/>
</dbReference>
<dbReference type="CDD" id="cd00037">
    <property type="entry name" value="CLECT"/>
    <property type="match status" value="1"/>
</dbReference>
<dbReference type="InterPro" id="IPR002172">
    <property type="entry name" value="LDrepeatLR_classA_rpt"/>
</dbReference>
<name>A0A3R7SKQ2_PENVA</name>
<proteinExistence type="predicted"/>
<feature type="domain" description="C-type lectin" evidence="7">
    <location>
        <begin position="14"/>
        <end position="115"/>
    </location>
</feature>
<dbReference type="PANTHER" id="PTHR22799">
    <property type="entry name" value="TETRANECTIN-RELATED"/>
    <property type="match status" value="1"/>
</dbReference>
<gene>
    <name evidence="8" type="ORF">C7M84_017095</name>
</gene>
<evidence type="ECO:0000256" key="2">
    <source>
        <dbReference type="ARBA" id="ARBA00022525"/>
    </source>
</evidence>
<accession>A0A3R7SKQ2</accession>
<dbReference type="InterPro" id="IPR036055">
    <property type="entry name" value="LDL_receptor-like_sf"/>
</dbReference>
<evidence type="ECO:0000259" key="7">
    <source>
        <dbReference type="PROSITE" id="PS50041"/>
    </source>
</evidence>
<protein>
    <submittedName>
        <fullName evidence="8">Putative C-type lectin domain family 17, member A-like</fullName>
    </submittedName>
</protein>
<reference evidence="8 9" key="2">
    <citation type="submission" date="2019-01" db="EMBL/GenBank/DDBJ databases">
        <title>The decoding of complex shrimp genome reveals the adaptation for benthos swimmer, frequently molting mechanism and breeding impact on genome.</title>
        <authorList>
            <person name="Sun Y."/>
            <person name="Gao Y."/>
            <person name="Yu Y."/>
        </authorList>
    </citation>
    <scope>NUCLEOTIDE SEQUENCE [LARGE SCALE GENOMIC DNA]</scope>
    <source>
        <tissue evidence="8">Muscle</tissue>
    </source>
</reference>
<feature type="disulfide bond" evidence="6">
    <location>
        <begin position="240"/>
        <end position="255"/>
    </location>
</feature>
<sequence length="315" mass="35408">MATCDGPLPLGALCSSFGGELATPMNADEQETLFRLSSVNADICAADGGALMWLGIQDENEEKIWRYYNSHEEVQFLLWAQGQPSGGELENCAVMKGGTFSGTWADNGCHKSFKFCPVCRVRIPVFLRLRGICDSNLYDDRFILAGLRNQKPYFRGYYRSHVFHDGLGWRLENILENNTFAVMEESGSVDYPIGRNNWRFSHGFCGRKSGELISMALTQCQNNVKFTCNDGNCIDIDQVCDRRPQCNDNSDELDCSIVLKPEGYQPELPPPSLNNSGPLPVFLNLTLESFKSVEPIRNHFTVDVVVKYTYVFFSP</sequence>
<dbReference type="SUPFAM" id="SSF57424">
    <property type="entry name" value="LDL receptor-like module"/>
    <property type="match status" value="1"/>
</dbReference>
<evidence type="ECO:0000256" key="6">
    <source>
        <dbReference type="PROSITE-ProRule" id="PRU00124"/>
    </source>
</evidence>
<reference evidence="8 9" key="1">
    <citation type="submission" date="2018-04" db="EMBL/GenBank/DDBJ databases">
        <authorList>
            <person name="Zhang X."/>
            <person name="Yuan J."/>
            <person name="Li F."/>
            <person name="Xiang J."/>
        </authorList>
    </citation>
    <scope>NUCLEOTIDE SEQUENCE [LARGE SCALE GENOMIC DNA]</scope>
    <source>
        <tissue evidence="8">Muscle</tissue>
    </source>
</reference>
<dbReference type="GO" id="GO:0008083">
    <property type="term" value="F:growth factor activity"/>
    <property type="evidence" value="ECO:0007669"/>
    <property type="project" value="TreeGrafter"/>
</dbReference>
<dbReference type="InterPro" id="IPR016187">
    <property type="entry name" value="CTDL_fold"/>
</dbReference>
<dbReference type="PROSITE" id="PS50068">
    <property type="entry name" value="LDLRA_2"/>
    <property type="match status" value="1"/>
</dbReference>
<feature type="disulfide bond" evidence="6">
    <location>
        <begin position="228"/>
        <end position="246"/>
    </location>
</feature>
<comment type="caution">
    <text evidence="6">Lacks conserved residue(s) required for the propagation of feature annotation.</text>
</comment>
<comment type="caution">
    <text evidence="8">The sequence shown here is derived from an EMBL/GenBank/DDBJ whole genome shotgun (WGS) entry which is preliminary data.</text>
</comment>
<dbReference type="EMBL" id="QCYY01003162">
    <property type="protein sequence ID" value="ROT64959.1"/>
    <property type="molecule type" value="Genomic_DNA"/>
</dbReference>
<evidence type="ECO:0000256" key="3">
    <source>
        <dbReference type="ARBA" id="ARBA00022729"/>
    </source>
</evidence>
<dbReference type="Pfam" id="PF00059">
    <property type="entry name" value="Lectin_C"/>
    <property type="match status" value="1"/>
</dbReference>
<dbReference type="OrthoDB" id="6368456at2759"/>
<dbReference type="CDD" id="cd00112">
    <property type="entry name" value="LDLa"/>
    <property type="match status" value="1"/>
</dbReference>
<dbReference type="InterPro" id="IPR016186">
    <property type="entry name" value="C-type_lectin-like/link_sf"/>
</dbReference>
<dbReference type="InterPro" id="IPR023415">
    <property type="entry name" value="LDLR_class-A_CS"/>
</dbReference>
<dbReference type="Gene3D" id="4.10.400.10">
    <property type="entry name" value="Low-density Lipoprotein Receptor"/>
    <property type="match status" value="1"/>
</dbReference>
<dbReference type="PROSITE" id="PS50041">
    <property type="entry name" value="C_TYPE_LECTIN_2"/>
    <property type="match status" value="1"/>
</dbReference>
<organism evidence="8 9">
    <name type="scientific">Penaeus vannamei</name>
    <name type="common">Whiteleg shrimp</name>
    <name type="synonym">Litopenaeus vannamei</name>
    <dbReference type="NCBI Taxonomy" id="6689"/>
    <lineage>
        <taxon>Eukaryota</taxon>
        <taxon>Metazoa</taxon>
        <taxon>Ecdysozoa</taxon>
        <taxon>Arthropoda</taxon>
        <taxon>Crustacea</taxon>
        <taxon>Multicrustacea</taxon>
        <taxon>Malacostraca</taxon>
        <taxon>Eumalacostraca</taxon>
        <taxon>Eucarida</taxon>
        <taxon>Decapoda</taxon>
        <taxon>Dendrobranchiata</taxon>
        <taxon>Penaeoidea</taxon>
        <taxon>Penaeidae</taxon>
        <taxon>Penaeus</taxon>
    </lineage>
</organism>
<evidence type="ECO:0000256" key="4">
    <source>
        <dbReference type="ARBA" id="ARBA00022734"/>
    </source>
</evidence>
<dbReference type="AlphaFoldDB" id="A0A3R7SKQ2"/>
<dbReference type="GO" id="GO:0030246">
    <property type="term" value="F:carbohydrate binding"/>
    <property type="evidence" value="ECO:0007669"/>
    <property type="project" value="UniProtKB-KW"/>
</dbReference>
<keyword evidence="4 8" id="KW-0430">Lectin</keyword>
<dbReference type="Pfam" id="PF00057">
    <property type="entry name" value="Ldl_recept_a"/>
    <property type="match status" value="1"/>
</dbReference>
<dbReference type="PROSITE" id="PS01209">
    <property type="entry name" value="LDLRA_1"/>
    <property type="match status" value="1"/>
</dbReference>
<dbReference type="InterPro" id="IPR001304">
    <property type="entry name" value="C-type_lectin-like"/>
</dbReference>
<dbReference type="SMART" id="SM00192">
    <property type="entry name" value="LDLa"/>
    <property type="match status" value="1"/>
</dbReference>
<comment type="subcellular location">
    <subcellularLocation>
        <location evidence="1">Secreted</location>
    </subcellularLocation>
</comment>
<dbReference type="Proteomes" id="UP000283509">
    <property type="component" value="Unassembled WGS sequence"/>
</dbReference>
<dbReference type="SUPFAM" id="SSF56436">
    <property type="entry name" value="C-type lectin-like"/>
    <property type="match status" value="1"/>
</dbReference>
<dbReference type="PANTHER" id="PTHR22799:SF1">
    <property type="entry name" value="C-TYPE LECTIN DOMAIN FAMILY 11 MEMBER A"/>
    <property type="match status" value="1"/>
</dbReference>